<comment type="catalytic activity">
    <reaction evidence="10">
        <text>ITP + H2O = IMP + diphosphate + H(+)</text>
        <dbReference type="Rhea" id="RHEA:29399"/>
        <dbReference type="ChEBI" id="CHEBI:15377"/>
        <dbReference type="ChEBI" id="CHEBI:15378"/>
        <dbReference type="ChEBI" id="CHEBI:33019"/>
        <dbReference type="ChEBI" id="CHEBI:58053"/>
        <dbReference type="ChEBI" id="CHEBI:61402"/>
        <dbReference type="EC" id="3.6.1.66"/>
    </reaction>
</comment>
<evidence type="ECO:0000256" key="3">
    <source>
        <dbReference type="ARBA" id="ARBA00022723"/>
    </source>
</evidence>
<keyword evidence="4 10" id="KW-0547">Nucleotide-binding</keyword>
<evidence type="ECO:0000313" key="12">
    <source>
        <dbReference type="EMBL" id="HBJ08588.1"/>
    </source>
</evidence>
<feature type="binding site" evidence="10">
    <location>
        <begin position="8"/>
        <end position="13"/>
    </location>
    <ligand>
        <name>substrate</name>
    </ligand>
</feature>
<dbReference type="HAMAP" id="MF_01405">
    <property type="entry name" value="Non_canon_purine_NTPase"/>
    <property type="match status" value="1"/>
</dbReference>
<dbReference type="InterPro" id="IPR020922">
    <property type="entry name" value="dITP/XTP_pyrophosphatase"/>
</dbReference>
<evidence type="ECO:0000256" key="5">
    <source>
        <dbReference type="ARBA" id="ARBA00022801"/>
    </source>
</evidence>
<feature type="binding site" evidence="10">
    <location>
        <begin position="177"/>
        <end position="178"/>
    </location>
    <ligand>
        <name>substrate</name>
    </ligand>
</feature>
<evidence type="ECO:0000256" key="9">
    <source>
        <dbReference type="ARBA" id="ARBA00052017"/>
    </source>
</evidence>
<dbReference type="InterPro" id="IPR002637">
    <property type="entry name" value="RdgB/HAM1"/>
</dbReference>
<comment type="similarity">
    <text evidence="1 10 11">Belongs to the HAM1 NTPase family.</text>
</comment>
<dbReference type="GO" id="GO:0017111">
    <property type="term" value="F:ribonucleoside triphosphate phosphatase activity"/>
    <property type="evidence" value="ECO:0007669"/>
    <property type="project" value="InterPro"/>
</dbReference>
<comment type="caution">
    <text evidence="10">Lacks conserved residue(s) required for the propagation of feature annotation.</text>
</comment>
<dbReference type="GO" id="GO:0000166">
    <property type="term" value="F:nucleotide binding"/>
    <property type="evidence" value="ECO:0007669"/>
    <property type="project" value="UniProtKB-KW"/>
</dbReference>
<accession>A0A354M249</accession>
<dbReference type="CDD" id="cd00515">
    <property type="entry name" value="HAM1"/>
    <property type="match status" value="1"/>
</dbReference>
<protein>
    <recommendedName>
        <fullName evidence="10">dITP/XTP pyrophosphatase</fullName>
        <ecNumber evidence="10">3.6.1.66</ecNumber>
    </recommendedName>
    <alternativeName>
        <fullName evidence="10">Non-canonical purine NTP pyrophosphatase</fullName>
    </alternativeName>
    <alternativeName>
        <fullName evidence="10">Non-standard purine NTP pyrophosphatase</fullName>
    </alternativeName>
    <alternativeName>
        <fullName evidence="10">Nucleoside-triphosphate diphosphatase</fullName>
    </alternativeName>
    <alternativeName>
        <fullName evidence="10">Nucleoside-triphosphate pyrophosphatase</fullName>
        <shortName evidence="10">NTPase</shortName>
    </alternativeName>
</protein>
<dbReference type="PANTHER" id="PTHR11067">
    <property type="entry name" value="INOSINE TRIPHOSPHATE PYROPHOSPHATASE/HAM1 PROTEIN"/>
    <property type="match status" value="1"/>
</dbReference>
<dbReference type="AlphaFoldDB" id="A0A354M249"/>
<feature type="binding site" evidence="10">
    <location>
        <position position="172"/>
    </location>
    <ligand>
        <name>substrate</name>
    </ligand>
</feature>
<dbReference type="EMBL" id="DNWC01000084">
    <property type="protein sequence ID" value="HBJ08588.1"/>
    <property type="molecule type" value="Genomic_DNA"/>
</dbReference>
<dbReference type="Proteomes" id="UP000262954">
    <property type="component" value="Unassembled WGS sequence"/>
</dbReference>
<dbReference type="GO" id="GO:0036222">
    <property type="term" value="F:XTP diphosphatase activity"/>
    <property type="evidence" value="ECO:0007669"/>
    <property type="project" value="UniProtKB-UniRule"/>
</dbReference>
<dbReference type="PANTHER" id="PTHR11067:SF9">
    <property type="entry name" value="INOSINE TRIPHOSPHATE PYROPHOSPHATASE"/>
    <property type="match status" value="1"/>
</dbReference>
<evidence type="ECO:0000256" key="4">
    <source>
        <dbReference type="ARBA" id="ARBA00022741"/>
    </source>
</evidence>
<evidence type="ECO:0000256" key="8">
    <source>
        <dbReference type="ARBA" id="ARBA00051875"/>
    </source>
</evidence>
<keyword evidence="6 10" id="KW-0460">Magnesium</keyword>
<organism evidence="12 13">
    <name type="scientific">Coprobacter fastidiosus</name>
    <dbReference type="NCBI Taxonomy" id="1099853"/>
    <lineage>
        <taxon>Bacteria</taxon>
        <taxon>Pseudomonadati</taxon>
        <taxon>Bacteroidota</taxon>
        <taxon>Bacteroidia</taxon>
        <taxon>Bacteroidales</taxon>
        <taxon>Barnesiellaceae</taxon>
        <taxon>Coprobacter</taxon>
    </lineage>
</organism>
<dbReference type="NCBIfam" id="TIGR00042">
    <property type="entry name" value="RdgB/HAM1 family non-canonical purine NTP pyrophosphatase"/>
    <property type="match status" value="1"/>
</dbReference>
<dbReference type="GO" id="GO:0009117">
    <property type="term" value="P:nucleotide metabolic process"/>
    <property type="evidence" value="ECO:0007669"/>
    <property type="project" value="UniProtKB-KW"/>
</dbReference>
<dbReference type="GO" id="GO:0009146">
    <property type="term" value="P:purine nucleoside triphosphate catabolic process"/>
    <property type="evidence" value="ECO:0007669"/>
    <property type="project" value="UniProtKB-UniRule"/>
</dbReference>
<feature type="binding site" evidence="10">
    <location>
        <position position="70"/>
    </location>
    <ligand>
        <name>substrate</name>
    </ligand>
</feature>
<dbReference type="InterPro" id="IPR029001">
    <property type="entry name" value="ITPase-like_fam"/>
</dbReference>
<feature type="binding site" evidence="10">
    <location>
        <begin position="149"/>
        <end position="152"/>
    </location>
    <ligand>
        <name>substrate</name>
    </ligand>
</feature>
<comment type="function">
    <text evidence="10">Pyrophosphatase that catalyzes the hydrolysis of nucleoside triphosphates to their monophosphate derivatives, with a high preference for the non-canonical purine nucleotides XTP (xanthosine triphosphate), dITP (deoxyinosine triphosphate) and ITP. Seems to function as a house-cleaning enzyme that removes non-canonical purine nucleotides from the nucleotide pool, thus preventing their incorporation into DNA/RNA and avoiding chromosomal lesions.</text>
</comment>
<sequence length="193" mass="21826">MKQIVFATNNKHKLEEIRNILDNTLNILSLDDINCHEDIPETGSTIEENALIKARYIKEKYGYDCFADDTGLEIKSLNNEPGVYSARYAGNDHNSEKNMQKVLENLKGKNDRSACFRTCIALITGNNEYLFEGKIEGEIITEKKGESGFGYDPIFVPDGYTQTFAELGNDIKNKISHRALAVKKLINFLQPIK</sequence>
<feature type="active site" description="Proton acceptor" evidence="10">
    <location>
        <position position="69"/>
    </location>
</feature>
<dbReference type="FunFam" id="3.90.950.10:FF:000001">
    <property type="entry name" value="dITP/XTP pyrophosphatase"/>
    <property type="match status" value="1"/>
</dbReference>
<evidence type="ECO:0000256" key="1">
    <source>
        <dbReference type="ARBA" id="ARBA00008023"/>
    </source>
</evidence>
<keyword evidence="3 10" id="KW-0479">Metal-binding</keyword>
<evidence type="ECO:0000256" key="7">
    <source>
        <dbReference type="ARBA" id="ARBA00023080"/>
    </source>
</evidence>
<name>A0A354M249_9BACT</name>
<evidence type="ECO:0000256" key="6">
    <source>
        <dbReference type="ARBA" id="ARBA00022842"/>
    </source>
</evidence>
<comment type="catalytic activity">
    <reaction evidence="9 10">
        <text>XTP + H2O = XMP + diphosphate + H(+)</text>
        <dbReference type="Rhea" id="RHEA:28610"/>
        <dbReference type="ChEBI" id="CHEBI:15377"/>
        <dbReference type="ChEBI" id="CHEBI:15378"/>
        <dbReference type="ChEBI" id="CHEBI:33019"/>
        <dbReference type="ChEBI" id="CHEBI:57464"/>
        <dbReference type="ChEBI" id="CHEBI:61314"/>
        <dbReference type="EC" id="3.6.1.66"/>
    </reaction>
</comment>
<proteinExistence type="inferred from homology"/>
<dbReference type="Pfam" id="PF01725">
    <property type="entry name" value="Ham1p_like"/>
    <property type="match status" value="1"/>
</dbReference>
<keyword evidence="5 10" id="KW-0378">Hydrolase</keyword>
<evidence type="ECO:0000256" key="2">
    <source>
        <dbReference type="ARBA" id="ARBA00011738"/>
    </source>
</evidence>
<evidence type="ECO:0000256" key="10">
    <source>
        <dbReference type="HAMAP-Rule" id="MF_01405"/>
    </source>
</evidence>
<keyword evidence="7 10" id="KW-0546">Nucleotide metabolism</keyword>
<feature type="binding site" evidence="10">
    <location>
        <position position="69"/>
    </location>
    <ligand>
        <name>Mg(2+)</name>
        <dbReference type="ChEBI" id="CHEBI:18420"/>
    </ligand>
</feature>
<dbReference type="RefSeq" id="WP_022391208.1">
    <property type="nucleotide sequence ID" value="NZ_CAJKYL010000011.1"/>
</dbReference>
<comment type="subunit">
    <text evidence="2 10">Homodimer.</text>
</comment>
<dbReference type="SUPFAM" id="SSF52972">
    <property type="entry name" value="ITPase-like"/>
    <property type="match status" value="1"/>
</dbReference>
<reference evidence="12 13" key="1">
    <citation type="journal article" date="2018" name="Nat. Biotechnol.">
        <title>A standardized bacterial taxonomy based on genome phylogeny substantially revises the tree of life.</title>
        <authorList>
            <person name="Parks D.H."/>
            <person name="Chuvochina M."/>
            <person name="Waite D.W."/>
            <person name="Rinke C."/>
            <person name="Skarshewski A."/>
            <person name="Chaumeil P.A."/>
            <person name="Hugenholtz P."/>
        </authorList>
    </citation>
    <scope>NUCLEOTIDE SEQUENCE [LARGE SCALE GENOMIC DNA]</scope>
    <source>
        <strain evidence="12">UBA11482</strain>
    </source>
</reference>
<dbReference type="GO" id="GO:0036220">
    <property type="term" value="F:ITP diphosphatase activity"/>
    <property type="evidence" value="ECO:0007669"/>
    <property type="project" value="UniProtKB-UniRule"/>
</dbReference>
<evidence type="ECO:0000256" key="11">
    <source>
        <dbReference type="RuleBase" id="RU003781"/>
    </source>
</evidence>
<dbReference type="GO" id="GO:0005829">
    <property type="term" value="C:cytosol"/>
    <property type="evidence" value="ECO:0007669"/>
    <property type="project" value="TreeGrafter"/>
</dbReference>
<gene>
    <name evidence="12" type="ORF">DDY73_06235</name>
</gene>
<comment type="caution">
    <text evidence="12">The sequence shown here is derived from an EMBL/GenBank/DDBJ whole genome shotgun (WGS) entry which is preliminary data.</text>
</comment>
<comment type="cofactor">
    <cofactor evidence="10">
        <name>Mg(2+)</name>
        <dbReference type="ChEBI" id="CHEBI:18420"/>
    </cofactor>
    <text evidence="10">Binds 1 Mg(2+) ion per subunit.</text>
</comment>
<dbReference type="Gene3D" id="3.90.950.10">
    <property type="match status" value="1"/>
</dbReference>
<dbReference type="GO" id="GO:0046872">
    <property type="term" value="F:metal ion binding"/>
    <property type="evidence" value="ECO:0007669"/>
    <property type="project" value="UniProtKB-KW"/>
</dbReference>
<evidence type="ECO:0000313" key="13">
    <source>
        <dbReference type="Proteomes" id="UP000262954"/>
    </source>
</evidence>
<comment type="catalytic activity">
    <reaction evidence="8 10">
        <text>dITP + H2O = dIMP + diphosphate + H(+)</text>
        <dbReference type="Rhea" id="RHEA:28342"/>
        <dbReference type="ChEBI" id="CHEBI:15377"/>
        <dbReference type="ChEBI" id="CHEBI:15378"/>
        <dbReference type="ChEBI" id="CHEBI:33019"/>
        <dbReference type="ChEBI" id="CHEBI:61194"/>
        <dbReference type="ChEBI" id="CHEBI:61382"/>
        <dbReference type="EC" id="3.6.1.66"/>
    </reaction>
</comment>
<dbReference type="EC" id="3.6.1.66" evidence="10"/>
<dbReference type="GO" id="GO:0035870">
    <property type="term" value="F:dITP diphosphatase activity"/>
    <property type="evidence" value="ECO:0007669"/>
    <property type="project" value="UniProtKB-UniRule"/>
</dbReference>
<dbReference type="NCBIfam" id="NF011398">
    <property type="entry name" value="PRK14823.1"/>
    <property type="match status" value="1"/>
</dbReference>